<dbReference type="InterPro" id="IPR036236">
    <property type="entry name" value="Znf_C2H2_sf"/>
</dbReference>
<name>A0A7J7JG54_BUGNE</name>
<proteinExistence type="predicted"/>
<accession>A0A7J7JG54</accession>
<dbReference type="InterPro" id="IPR013087">
    <property type="entry name" value="Znf_C2H2_type"/>
</dbReference>
<organism evidence="9 10">
    <name type="scientific">Bugula neritina</name>
    <name type="common">Brown bryozoan</name>
    <name type="synonym">Sertularia neritina</name>
    <dbReference type="NCBI Taxonomy" id="10212"/>
    <lineage>
        <taxon>Eukaryota</taxon>
        <taxon>Metazoa</taxon>
        <taxon>Spiralia</taxon>
        <taxon>Lophotrochozoa</taxon>
        <taxon>Bryozoa</taxon>
        <taxon>Gymnolaemata</taxon>
        <taxon>Cheilostomatida</taxon>
        <taxon>Flustrina</taxon>
        <taxon>Buguloidea</taxon>
        <taxon>Bugulidae</taxon>
        <taxon>Bugula</taxon>
    </lineage>
</organism>
<reference evidence="9" key="1">
    <citation type="submission" date="2020-06" db="EMBL/GenBank/DDBJ databases">
        <title>Draft genome of Bugula neritina, a colonial animal packing powerful symbionts and potential medicines.</title>
        <authorList>
            <person name="Rayko M."/>
        </authorList>
    </citation>
    <scope>NUCLEOTIDE SEQUENCE [LARGE SCALE GENOMIC DNA]</scope>
    <source>
        <strain evidence="9">Kwan_BN1</strain>
    </source>
</reference>
<dbReference type="Pfam" id="PF23611">
    <property type="entry name" value="zf-C2H2_16"/>
    <property type="match status" value="1"/>
</dbReference>
<evidence type="ECO:0000256" key="6">
    <source>
        <dbReference type="ARBA" id="ARBA00023242"/>
    </source>
</evidence>
<evidence type="ECO:0000256" key="1">
    <source>
        <dbReference type="ARBA" id="ARBA00004123"/>
    </source>
</evidence>
<evidence type="ECO:0000259" key="8">
    <source>
        <dbReference type="PROSITE" id="PS50157"/>
    </source>
</evidence>
<dbReference type="Gene3D" id="3.30.160.60">
    <property type="entry name" value="Classic Zinc Finger"/>
    <property type="match status" value="1"/>
</dbReference>
<dbReference type="InterPro" id="IPR056438">
    <property type="entry name" value="Znf-C2H2_CTCF"/>
</dbReference>
<protein>
    <recommendedName>
        <fullName evidence="8">C2H2-type domain-containing protein</fullName>
    </recommendedName>
</protein>
<keyword evidence="4 7" id="KW-0863">Zinc-finger</keyword>
<gene>
    <name evidence="9" type="ORF">EB796_017100</name>
</gene>
<dbReference type="OrthoDB" id="3561125at2759"/>
<keyword evidence="5" id="KW-0862">Zinc</keyword>
<evidence type="ECO:0000313" key="9">
    <source>
        <dbReference type="EMBL" id="KAF6024591.1"/>
    </source>
</evidence>
<keyword evidence="3" id="KW-0677">Repeat</keyword>
<dbReference type="GO" id="GO:0010468">
    <property type="term" value="P:regulation of gene expression"/>
    <property type="evidence" value="ECO:0007669"/>
    <property type="project" value="UniProtKB-ARBA"/>
</dbReference>
<evidence type="ECO:0000256" key="7">
    <source>
        <dbReference type="PROSITE-ProRule" id="PRU00042"/>
    </source>
</evidence>
<dbReference type="Proteomes" id="UP000593567">
    <property type="component" value="Unassembled WGS sequence"/>
</dbReference>
<feature type="domain" description="C2H2-type" evidence="8">
    <location>
        <begin position="181"/>
        <end position="209"/>
    </location>
</feature>
<evidence type="ECO:0000256" key="5">
    <source>
        <dbReference type="ARBA" id="ARBA00022833"/>
    </source>
</evidence>
<sequence length="257" mass="28800">MGDVVLENTCNPFTQDRLTPEHLALLFPPKFYQNDDSLALHLSESCLVESTTWDGNIAIGDMAFWLKVLSTPQTEYLKQQKRAFKSRVAEMCRDIQVKDGRPVAKKLHTEAQDSPPKPVVQQLKMTASNILMKSKPTLTTVLVVDSSAGEDQSKPKASNQITQLTLDAVASPTPGFGLNSYKCTTCDFATDTRERLNHHQKMAHAVERPYSCEYCDYTSKYSWNIKTHVDNVHLKTKSSSVHTVTLRLPKPVSLDAM</sequence>
<dbReference type="GO" id="GO:0005634">
    <property type="term" value="C:nucleus"/>
    <property type="evidence" value="ECO:0007669"/>
    <property type="project" value="UniProtKB-SubCell"/>
</dbReference>
<dbReference type="PROSITE" id="PS50157">
    <property type="entry name" value="ZINC_FINGER_C2H2_2"/>
    <property type="match status" value="1"/>
</dbReference>
<dbReference type="SUPFAM" id="SSF57667">
    <property type="entry name" value="beta-beta-alpha zinc fingers"/>
    <property type="match status" value="1"/>
</dbReference>
<comment type="subcellular location">
    <subcellularLocation>
        <location evidence="1">Nucleus</location>
    </subcellularLocation>
</comment>
<dbReference type="GO" id="GO:0008270">
    <property type="term" value="F:zinc ion binding"/>
    <property type="evidence" value="ECO:0007669"/>
    <property type="project" value="UniProtKB-KW"/>
</dbReference>
<keyword evidence="10" id="KW-1185">Reference proteome</keyword>
<evidence type="ECO:0000256" key="4">
    <source>
        <dbReference type="ARBA" id="ARBA00022771"/>
    </source>
</evidence>
<keyword evidence="2" id="KW-0479">Metal-binding</keyword>
<dbReference type="AlphaFoldDB" id="A0A7J7JG54"/>
<comment type="caution">
    <text evidence="9">The sequence shown here is derived from an EMBL/GenBank/DDBJ whole genome shotgun (WGS) entry which is preliminary data.</text>
</comment>
<keyword evidence="6" id="KW-0539">Nucleus</keyword>
<evidence type="ECO:0000256" key="2">
    <source>
        <dbReference type="ARBA" id="ARBA00022723"/>
    </source>
</evidence>
<dbReference type="SMART" id="SM00355">
    <property type="entry name" value="ZnF_C2H2"/>
    <property type="match status" value="2"/>
</dbReference>
<dbReference type="EMBL" id="VXIV02002557">
    <property type="protein sequence ID" value="KAF6024591.1"/>
    <property type="molecule type" value="Genomic_DNA"/>
</dbReference>
<evidence type="ECO:0000256" key="3">
    <source>
        <dbReference type="ARBA" id="ARBA00022737"/>
    </source>
</evidence>
<evidence type="ECO:0000313" key="10">
    <source>
        <dbReference type="Proteomes" id="UP000593567"/>
    </source>
</evidence>